<dbReference type="STRING" id="1089553.Tph_c16110"/>
<name>K4LFP2_THEPS</name>
<dbReference type="KEGG" id="tpz:Tph_c16110"/>
<evidence type="ECO:0008006" key="3">
    <source>
        <dbReference type="Google" id="ProtNLM"/>
    </source>
</evidence>
<dbReference type="eggNOG" id="ENOG502ZJJK">
    <property type="taxonomic scope" value="Bacteria"/>
</dbReference>
<accession>K4LFP2</accession>
<dbReference type="AlphaFoldDB" id="K4LFP2"/>
<keyword evidence="2" id="KW-1185">Reference proteome</keyword>
<evidence type="ECO:0000313" key="2">
    <source>
        <dbReference type="Proteomes" id="UP000000467"/>
    </source>
</evidence>
<dbReference type="Proteomes" id="UP000000467">
    <property type="component" value="Chromosome"/>
</dbReference>
<organism evidence="1 2">
    <name type="scientific">Thermacetogenium phaeum (strain ATCC BAA-254 / DSM 26808 / PB)</name>
    <dbReference type="NCBI Taxonomy" id="1089553"/>
    <lineage>
        <taxon>Bacteria</taxon>
        <taxon>Bacillati</taxon>
        <taxon>Bacillota</taxon>
        <taxon>Clostridia</taxon>
        <taxon>Thermoanaerobacterales</taxon>
        <taxon>Thermoanaerobacteraceae</taxon>
        <taxon>Thermacetogenium</taxon>
    </lineage>
</organism>
<dbReference type="EMBL" id="CP003732">
    <property type="protein sequence ID" value="AFV11816.1"/>
    <property type="molecule type" value="Genomic_DNA"/>
</dbReference>
<protein>
    <recommendedName>
        <fullName evidence="3">2-phosphosulfolactate phosphatase</fullName>
    </recommendedName>
</protein>
<evidence type="ECO:0000313" key="1">
    <source>
        <dbReference type="EMBL" id="AFV11816.1"/>
    </source>
</evidence>
<dbReference type="RefSeq" id="WP_015050696.1">
    <property type="nucleotide sequence ID" value="NC_018870.1"/>
</dbReference>
<reference evidence="1 2" key="1">
    <citation type="journal article" date="2012" name="BMC Genomics">
        <title>Genome-guided analysis of physiological and morphological traits of the fermentative acetate oxidizer Thermacetogenium phaeum.</title>
        <authorList>
            <person name="Oehler D."/>
            <person name="Poehlein A."/>
            <person name="Leimbach A."/>
            <person name="Muller N."/>
            <person name="Daniel R."/>
            <person name="Gottschalk G."/>
            <person name="Schink B."/>
        </authorList>
    </citation>
    <scope>NUCLEOTIDE SEQUENCE [LARGE SCALE GENOMIC DNA]</scope>
    <source>
        <strain evidence="2">ATCC BAA-254 / DSM 26808 / PB</strain>
    </source>
</reference>
<proteinExistence type="predicted"/>
<sequence>MREGYRRLLTVTADASGAYMAALAGQVVVIVDVIDMSTTLEVALQNGAALVLGASPVPSRAPVPVNPAAVGRYAADAAAKLGAEVVVIAEPRVGKVEERQERSSGLLKGLRSAGIREAGIYPNLGAETGKLVDFRNKVVVAVTDCGGAAFDAAFNAGAPVITGTVARTPGCTGWENARSAVERALRLAEKEGRGIAIVASSGKSAEDVLATHYLAERLRESGFCCHVIG</sequence>
<gene>
    <name evidence="1" type="ordered locus">Tph_c16110</name>
</gene>
<dbReference type="HOGENOM" id="CLU_1192688_0_0_9"/>